<evidence type="ECO:0000256" key="1">
    <source>
        <dbReference type="SAM" id="SignalP"/>
    </source>
</evidence>
<reference evidence="2 3" key="1">
    <citation type="submission" date="2016-12" db="EMBL/GenBank/DDBJ databases">
        <title>Trade-off between light-utilization and light-protection in marine flavobacteria.</title>
        <authorList>
            <person name="Kumagai Y."/>
            <person name="Yoshizawa S."/>
            <person name="Kogure K."/>
            <person name="Iwasaki W."/>
        </authorList>
    </citation>
    <scope>NUCLEOTIDE SEQUENCE [LARGE SCALE GENOMIC DNA]</scope>
    <source>
        <strain evidence="2 3">ATCC 43844</strain>
    </source>
</reference>
<feature type="signal peptide" evidence="1">
    <location>
        <begin position="1"/>
        <end position="19"/>
    </location>
</feature>
<dbReference type="OrthoDB" id="1438319at2"/>
<comment type="caution">
    <text evidence="2">The sequence shown here is derived from an EMBL/GenBank/DDBJ whole genome shotgun (WGS) entry which is preliminary data.</text>
</comment>
<keyword evidence="1" id="KW-0732">Signal</keyword>
<dbReference type="Proteomes" id="UP000239068">
    <property type="component" value="Unassembled WGS sequence"/>
</dbReference>
<evidence type="ECO:0000313" key="3">
    <source>
        <dbReference type="Proteomes" id="UP000239068"/>
    </source>
</evidence>
<sequence length="228" mass="26348">MKSFIFLFLMLVFSSFIFSQETSDEFNSRLDVVGDLNGGNTGLWVRASSDVKIKGNYYLFDNWVNLAKIISGDGKKFNIKNINYDTKEQRFVTKISADSIFIFNVNTIKQINVNNTTFKLYEADKSFGYYELIAYGKGKEVLKKSVKTIKKGVKDPFTNSYKQDELVLKTQYFFNSKDGLKEIELKKKHFLKLFGDDASIIKKIISKNNLSTKKDEDLAKIFQIYKEL</sequence>
<evidence type="ECO:0000313" key="2">
    <source>
        <dbReference type="EMBL" id="PQJ82536.1"/>
    </source>
</evidence>
<protein>
    <submittedName>
        <fullName evidence="2">Uncharacterized protein</fullName>
    </submittedName>
</protein>
<name>A0A2S7WYC9_9FLAO</name>
<dbReference type="RefSeq" id="WP_105021099.1">
    <property type="nucleotide sequence ID" value="NZ_MSCM01000001.1"/>
</dbReference>
<gene>
    <name evidence="2" type="ORF">BTO16_08095</name>
</gene>
<proteinExistence type="predicted"/>
<dbReference type="AlphaFoldDB" id="A0A2S7WYC9"/>
<feature type="chain" id="PRO_5015497233" evidence="1">
    <location>
        <begin position="20"/>
        <end position="228"/>
    </location>
</feature>
<dbReference type="EMBL" id="MSCM01000001">
    <property type="protein sequence ID" value="PQJ82536.1"/>
    <property type="molecule type" value="Genomic_DNA"/>
</dbReference>
<keyword evidence="3" id="KW-1185">Reference proteome</keyword>
<organism evidence="2 3">
    <name type="scientific">Polaribacter glomeratus</name>
    <dbReference type="NCBI Taxonomy" id="102"/>
    <lineage>
        <taxon>Bacteria</taxon>
        <taxon>Pseudomonadati</taxon>
        <taxon>Bacteroidota</taxon>
        <taxon>Flavobacteriia</taxon>
        <taxon>Flavobacteriales</taxon>
        <taxon>Flavobacteriaceae</taxon>
    </lineage>
</organism>
<accession>A0A2S7WYC9</accession>